<name>A0A251QUQ0_PRUPE</name>
<reference evidence="2 3" key="1">
    <citation type="journal article" date="2013" name="Nat. Genet.">
        <title>The high-quality draft genome of peach (Prunus persica) identifies unique patterns of genetic diversity, domestication and genome evolution.</title>
        <authorList>
            <consortium name="International Peach Genome Initiative"/>
            <person name="Verde I."/>
            <person name="Abbott A.G."/>
            <person name="Scalabrin S."/>
            <person name="Jung S."/>
            <person name="Shu S."/>
            <person name="Marroni F."/>
            <person name="Zhebentyayeva T."/>
            <person name="Dettori M.T."/>
            <person name="Grimwood J."/>
            <person name="Cattonaro F."/>
            <person name="Zuccolo A."/>
            <person name="Rossini L."/>
            <person name="Jenkins J."/>
            <person name="Vendramin E."/>
            <person name="Meisel L.A."/>
            <person name="Decroocq V."/>
            <person name="Sosinski B."/>
            <person name="Prochnik S."/>
            <person name="Mitros T."/>
            <person name="Policriti A."/>
            <person name="Cipriani G."/>
            <person name="Dondini L."/>
            <person name="Ficklin S."/>
            <person name="Goodstein D.M."/>
            <person name="Xuan P."/>
            <person name="Del Fabbro C."/>
            <person name="Aramini V."/>
            <person name="Copetti D."/>
            <person name="Gonzalez S."/>
            <person name="Horner D.S."/>
            <person name="Falchi R."/>
            <person name="Lucas S."/>
            <person name="Mica E."/>
            <person name="Maldonado J."/>
            <person name="Lazzari B."/>
            <person name="Bielenberg D."/>
            <person name="Pirona R."/>
            <person name="Miculan M."/>
            <person name="Barakat A."/>
            <person name="Testolin R."/>
            <person name="Stella A."/>
            <person name="Tartarini S."/>
            <person name="Tonutti P."/>
            <person name="Arus P."/>
            <person name="Orellana A."/>
            <person name="Wells C."/>
            <person name="Main D."/>
            <person name="Vizzotto G."/>
            <person name="Silva H."/>
            <person name="Salamini F."/>
            <person name="Schmutz J."/>
            <person name="Morgante M."/>
            <person name="Rokhsar D.S."/>
        </authorList>
    </citation>
    <scope>NUCLEOTIDE SEQUENCE [LARGE SCALE GENOMIC DNA]</scope>
    <source>
        <strain evidence="3">cv. Nemared</strain>
    </source>
</reference>
<keyword evidence="1" id="KW-1133">Transmembrane helix</keyword>
<dbReference type="STRING" id="3760.A0A251QUQ0"/>
<evidence type="ECO:0000313" key="2">
    <source>
        <dbReference type="EMBL" id="ONI27559.1"/>
    </source>
</evidence>
<dbReference type="AlphaFoldDB" id="A0A251QUQ0"/>
<keyword evidence="1" id="KW-0812">Transmembrane</keyword>
<proteinExistence type="predicted"/>
<dbReference type="Proteomes" id="UP000006882">
    <property type="component" value="Chromosome G1"/>
</dbReference>
<sequence>MNRALARLFQTLNFEFRIFGAGFPLVAHVSRAILNVTQDYKEMEKMQLNYFPDETKCQDASPTFSSDNSSLSVYTFGGLFIITTVISISSWLIYIVCFLHKYWPALNSIHREASPLSKLVF</sequence>
<evidence type="ECO:0000313" key="3">
    <source>
        <dbReference type="Proteomes" id="UP000006882"/>
    </source>
</evidence>
<organism evidence="2 3">
    <name type="scientific">Prunus persica</name>
    <name type="common">Peach</name>
    <name type="synonym">Amygdalus persica</name>
    <dbReference type="NCBI Taxonomy" id="3760"/>
    <lineage>
        <taxon>Eukaryota</taxon>
        <taxon>Viridiplantae</taxon>
        <taxon>Streptophyta</taxon>
        <taxon>Embryophyta</taxon>
        <taxon>Tracheophyta</taxon>
        <taxon>Spermatophyta</taxon>
        <taxon>Magnoliopsida</taxon>
        <taxon>eudicotyledons</taxon>
        <taxon>Gunneridae</taxon>
        <taxon>Pentapetalae</taxon>
        <taxon>rosids</taxon>
        <taxon>fabids</taxon>
        <taxon>Rosales</taxon>
        <taxon>Rosaceae</taxon>
        <taxon>Amygdaloideae</taxon>
        <taxon>Amygdaleae</taxon>
        <taxon>Prunus</taxon>
    </lineage>
</organism>
<gene>
    <name evidence="2" type="ORF">PRUPE_1G094800</name>
</gene>
<accession>A0A251QUQ0</accession>
<dbReference type="EMBL" id="CM007651">
    <property type="protein sequence ID" value="ONI27559.1"/>
    <property type="molecule type" value="Genomic_DNA"/>
</dbReference>
<dbReference type="Gramene" id="ONI27559">
    <property type="protein sequence ID" value="ONI27559"/>
    <property type="gene ID" value="PRUPE_1G094800"/>
</dbReference>
<keyword evidence="3" id="KW-1185">Reference proteome</keyword>
<evidence type="ECO:0000256" key="1">
    <source>
        <dbReference type="SAM" id="Phobius"/>
    </source>
</evidence>
<feature type="transmembrane region" description="Helical" evidence="1">
    <location>
        <begin position="73"/>
        <end position="99"/>
    </location>
</feature>
<protein>
    <submittedName>
        <fullName evidence="2">Uncharacterized protein</fullName>
    </submittedName>
</protein>
<keyword evidence="1" id="KW-0472">Membrane</keyword>